<dbReference type="EC" id="2.1.1.34" evidence="4"/>
<evidence type="ECO:0000313" key="6">
    <source>
        <dbReference type="EMBL" id="EMR02199.1"/>
    </source>
</evidence>
<dbReference type="InterPro" id="IPR029026">
    <property type="entry name" value="tRNA_m1G_MTases_N"/>
</dbReference>
<keyword evidence="7" id="KW-1185">Reference proteome</keyword>
<keyword evidence="2 4" id="KW-0489">Methyltransferase</keyword>
<reference evidence="6 7" key="1">
    <citation type="journal article" date="2013" name="Genome Announc.">
        <title>Draft Genome Sequence of Cesiribacter andamanensis Strain AMV16T, Isolated from a Soil Sample from a Mud Volcano in the Andaman Islands, India.</title>
        <authorList>
            <person name="Shivaji S."/>
            <person name="Ara S."/>
            <person name="Begum Z."/>
            <person name="Srinivas T.N."/>
            <person name="Singh A."/>
            <person name="Kumar Pinnaka A."/>
        </authorList>
    </citation>
    <scope>NUCLEOTIDE SEQUENCE [LARGE SCALE GENOMIC DNA]</scope>
    <source>
        <strain evidence="6 7">AMV16</strain>
    </source>
</reference>
<dbReference type="PANTHER" id="PTHR43453">
    <property type="entry name" value="RRNA METHYLASE-LIKE"/>
    <property type="match status" value="1"/>
</dbReference>
<proteinExistence type="inferred from homology"/>
<dbReference type="Pfam" id="PF00588">
    <property type="entry name" value="SpoU_methylase"/>
    <property type="match status" value="1"/>
</dbReference>
<evidence type="ECO:0000256" key="2">
    <source>
        <dbReference type="ARBA" id="ARBA00022603"/>
    </source>
</evidence>
<keyword evidence="4" id="KW-0819">tRNA processing</keyword>
<dbReference type="GO" id="GO:0002938">
    <property type="term" value="P:tRNA guanine ribose methylation"/>
    <property type="evidence" value="ECO:0007669"/>
    <property type="project" value="UniProtKB-UniRule"/>
</dbReference>
<evidence type="ECO:0000256" key="1">
    <source>
        <dbReference type="ARBA" id="ARBA00022555"/>
    </source>
</evidence>
<dbReference type="InterPro" id="IPR033671">
    <property type="entry name" value="TrmH"/>
</dbReference>
<dbReference type="SUPFAM" id="SSF75217">
    <property type="entry name" value="alpha/beta knot"/>
    <property type="match status" value="1"/>
</dbReference>
<dbReference type="STRING" id="1279009.ADICEAN_02674"/>
<feature type="binding site" evidence="4">
    <location>
        <position position="160"/>
    </location>
    <ligand>
        <name>S-adenosyl-L-methionine</name>
        <dbReference type="ChEBI" id="CHEBI:59789"/>
    </ligand>
</feature>
<dbReference type="Gene3D" id="3.40.1280.10">
    <property type="match status" value="1"/>
</dbReference>
<dbReference type="PANTHER" id="PTHR43453:SF3">
    <property type="entry name" value="TRNA_RRNA METHYLTRANSFERASE SPOU TYPE DOMAIN-CONTAINING PROTEIN"/>
    <property type="match status" value="1"/>
</dbReference>
<dbReference type="RefSeq" id="WP_009196064.1">
    <property type="nucleotide sequence ID" value="NZ_AODQ01000069.1"/>
</dbReference>
<dbReference type="OrthoDB" id="9794400at2"/>
<keyword evidence="4" id="KW-0949">S-adenosyl-L-methionine</keyword>
<feature type="binding site" evidence="4">
    <location>
        <position position="117"/>
    </location>
    <ligand>
        <name>S-adenosyl-L-methionine</name>
        <dbReference type="ChEBI" id="CHEBI:59789"/>
    </ligand>
</feature>
<dbReference type="CDD" id="cd18092">
    <property type="entry name" value="SpoU-like_TrmH"/>
    <property type="match status" value="1"/>
</dbReference>
<dbReference type="eggNOG" id="COG0566">
    <property type="taxonomic scope" value="Bacteria"/>
</dbReference>
<protein>
    <recommendedName>
        <fullName evidence="4">tRNA (guanosine(18)-2'-O)-methyltransferase</fullName>
        <ecNumber evidence="4">2.1.1.34</ecNumber>
    </recommendedName>
    <alternativeName>
        <fullName evidence="4">tRNA [Gm18] methyltransferase</fullName>
    </alternativeName>
</protein>
<keyword evidence="1 4" id="KW-0820">tRNA-binding</keyword>
<comment type="similarity">
    <text evidence="4">Belongs to the class IV-like SAM-binding methyltransferase superfamily. RNA methyltransferase TrmH family.</text>
</comment>
<keyword evidence="4" id="KW-0694">RNA-binding</keyword>
<keyword evidence="3 4" id="KW-0808">Transferase</keyword>
<comment type="caution">
    <text evidence="4">Lacks conserved residue(s) required for the propagation of feature annotation.</text>
</comment>
<evidence type="ECO:0000313" key="7">
    <source>
        <dbReference type="Proteomes" id="UP000011910"/>
    </source>
</evidence>
<dbReference type="HAMAP" id="MF_02060">
    <property type="entry name" value="tRNA_methyltr_TrmH"/>
    <property type="match status" value="1"/>
</dbReference>
<comment type="caution">
    <text evidence="6">The sequence shown here is derived from an EMBL/GenBank/DDBJ whole genome shotgun (WGS) entry which is preliminary data.</text>
</comment>
<dbReference type="GO" id="GO:0000049">
    <property type="term" value="F:tRNA binding"/>
    <property type="evidence" value="ECO:0007669"/>
    <property type="project" value="UniProtKB-UniRule"/>
</dbReference>
<dbReference type="Proteomes" id="UP000011910">
    <property type="component" value="Unassembled WGS sequence"/>
</dbReference>
<dbReference type="InterPro" id="IPR029028">
    <property type="entry name" value="Alpha/beta_knot_MTases"/>
</dbReference>
<sequence>MEPQLEQRLLQELEKMVSPNKKSLIDQVLQNRTRYLTVVLENIQKPHNASAVLRTIECLGLQEFYMIEPGKAYKANPGVVKGAIKWVDVERFGVAEADATARCIQQLRRKGYRIAVTSPHSQGYSPDELPLDAPLALFFGNEQEGLSATALAGADYHVQIPMWGFTESYNLSVSASICVYTLMQRLRASALPWRLSSSQQQALRLHWYRKLVPGADLFERQLLSSYDKRPD</sequence>
<evidence type="ECO:0000259" key="5">
    <source>
        <dbReference type="Pfam" id="PF00588"/>
    </source>
</evidence>
<organism evidence="6 7">
    <name type="scientific">Cesiribacter andamanensis AMV16</name>
    <dbReference type="NCBI Taxonomy" id="1279009"/>
    <lineage>
        <taxon>Bacteria</taxon>
        <taxon>Pseudomonadati</taxon>
        <taxon>Bacteroidota</taxon>
        <taxon>Cytophagia</taxon>
        <taxon>Cytophagales</taxon>
        <taxon>Cesiribacteraceae</taxon>
        <taxon>Cesiribacter</taxon>
    </lineage>
</organism>
<dbReference type="GO" id="GO:0141100">
    <property type="term" value="F:tRNA (guanine(18)-2'-O)-methyltransferase activity"/>
    <property type="evidence" value="ECO:0007669"/>
    <property type="project" value="UniProtKB-UniRule"/>
</dbReference>
<comment type="function">
    <text evidence="4">Catalyzes the 2'-O methylation of guanosine at position 18 in tRNA.</text>
</comment>
<dbReference type="InterPro" id="IPR001537">
    <property type="entry name" value="SpoU_MeTrfase"/>
</dbReference>
<evidence type="ECO:0000256" key="4">
    <source>
        <dbReference type="HAMAP-Rule" id="MF_02060"/>
    </source>
</evidence>
<accession>M7NUQ8</accession>
<dbReference type="AlphaFoldDB" id="M7NUQ8"/>
<comment type="catalytic activity">
    <reaction evidence="4">
        <text>guanosine(18) in tRNA + S-adenosyl-L-methionine = 2'-O-methylguanosine(18) in tRNA + S-adenosyl-L-homocysteine + H(+)</text>
        <dbReference type="Rhea" id="RHEA:20077"/>
        <dbReference type="Rhea" id="RHEA-COMP:10190"/>
        <dbReference type="Rhea" id="RHEA-COMP:10192"/>
        <dbReference type="ChEBI" id="CHEBI:15378"/>
        <dbReference type="ChEBI" id="CHEBI:57856"/>
        <dbReference type="ChEBI" id="CHEBI:59789"/>
        <dbReference type="ChEBI" id="CHEBI:74269"/>
        <dbReference type="ChEBI" id="CHEBI:74445"/>
        <dbReference type="EC" id="2.1.1.34"/>
    </reaction>
</comment>
<evidence type="ECO:0000256" key="3">
    <source>
        <dbReference type="ARBA" id="ARBA00022679"/>
    </source>
</evidence>
<name>M7NUQ8_9BACT</name>
<feature type="domain" description="tRNA/rRNA methyltransferase SpoU type" evidence="5">
    <location>
        <begin position="36"/>
        <end position="180"/>
    </location>
</feature>
<gene>
    <name evidence="6" type="primary">trmH_2</name>
    <name evidence="4" type="synonym">trmH</name>
    <name evidence="6" type="ORF">ADICEAN_02674</name>
</gene>
<dbReference type="EMBL" id="AODQ01000069">
    <property type="protein sequence ID" value="EMR02199.1"/>
    <property type="molecule type" value="Genomic_DNA"/>
</dbReference>